<evidence type="ECO:0000313" key="4">
    <source>
        <dbReference type="Proteomes" id="UP000027186"/>
    </source>
</evidence>
<dbReference type="Gene3D" id="3.30.450.20">
    <property type="entry name" value="PAS domain"/>
    <property type="match status" value="1"/>
</dbReference>
<dbReference type="Pfam" id="PF08447">
    <property type="entry name" value="PAS_3"/>
    <property type="match status" value="1"/>
</dbReference>
<evidence type="ECO:0000259" key="1">
    <source>
        <dbReference type="PROSITE" id="PS50112"/>
    </source>
</evidence>
<dbReference type="EMBL" id="JBJLSN010000107">
    <property type="protein sequence ID" value="MFL7905904.1"/>
    <property type="molecule type" value="Genomic_DNA"/>
</dbReference>
<keyword evidence="5" id="KW-1185">Reference proteome</keyword>
<evidence type="ECO:0000313" key="2">
    <source>
        <dbReference type="EMBL" id="AIB13513.1"/>
    </source>
</evidence>
<accession>A0A060DQS9</accession>
<dbReference type="SUPFAM" id="SSF55785">
    <property type="entry name" value="PYP-like sensor domain (PAS domain)"/>
    <property type="match status" value="1"/>
</dbReference>
<dbReference type="NCBIfam" id="TIGR00229">
    <property type="entry name" value="sensory_box"/>
    <property type="match status" value="1"/>
</dbReference>
<dbReference type="KEGG" id="abq:ABAZ39_16350"/>
<keyword evidence="2" id="KW-0614">Plasmid</keyword>
<gene>
    <name evidence="2" type="ORF">ABAZ39_16350</name>
    <name evidence="3" type="ORF">ACJ41P_32600</name>
</gene>
<dbReference type="Proteomes" id="UP000027186">
    <property type="component" value="Plasmid AbAZ39_p1"/>
</dbReference>
<dbReference type="CDD" id="cd00130">
    <property type="entry name" value="PAS"/>
    <property type="match status" value="1"/>
</dbReference>
<reference evidence="2 4" key="1">
    <citation type="journal article" date="2014" name="Genome Announc.">
        <title>Complete Genome Sequence of the Model Rhizosphere Strain Azospirillum brasilense Az39, Successfully Applied in Agriculture.</title>
        <authorList>
            <person name="Rivera D."/>
            <person name="Revale S."/>
            <person name="Molina R."/>
            <person name="Gualpa J."/>
            <person name="Puente M."/>
            <person name="Maroniche G."/>
            <person name="Paris G."/>
            <person name="Baker D."/>
            <person name="Clavijo B."/>
            <person name="McLay K."/>
            <person name="Spaepen S."/>
            <person name="Perticari A."/>
            <person name="Vazquez M."/>
            <person name="Wisniewski-Dye F."/>
            <person name="Watkins C."/>
            <person name="Martinez-Abarca F."/>
            <person name="Vanderleyden J."/>
            <person name="Cassan F."/>
        </authorList>
    </citation>
    <scope>NUCLEOTIDE SEQUENCE [LARGE SCALE GENOMIC DNA]</scope>
    <source>
        <strain evidence="2 4">Az39</strain>
        <plasmid evidence="2">AbAZ39_p1</plasmid>
    </source>
</reference>
<sequence length="174" mass="19805">MANRHHPLTGFERTFDPGELIVTKTDLKGRITYANRVFLRISGYDEHEVIGAPHNILRHPDMPACVFKLLWDTIGAGREIFAYVDNRAKTGDHYWVFAHVTPSFDENGTAIGYHSNRRVPRRDAVETIRPLYAQLLAEERRHANPKAAMVASTALLSDLLKRNGTTYDKFIFAL</sequence>
<name>A0A060DQS9_9PROT</name>
<proteinExistence type="predicted"/>
<dbReference type="InterPro" id="IPR013655">
    <property type="entry name" value="PAS_fold_3"/>
</dbReference>
<dbReference type="EMBL" id="CP007794">
    <property type="protein sequence ID" value="AIB13513.1"/>
    <property type="molecule type" value="Genomic_DNA"/>
</dbReference>
<evidence type="ECO:0000313" key="3">
    <source>
        <dbReference type="EMBL" id="MFL7905904.1"/>
    </source>
</evidence>
<dbReference type="RefSeq" id="WP_014242200.1">
    <property type="nucleotide sequence ID" value="NZ_CP007794.1"/>
</dbReference>
<feature type="domain" description="PAS" evidence="1">
    <location>
        <begin position="26"/>
        <end position="51"/>
    </location>
</feature>
<dbReference type="PROSITE" id="PS50112">
    <property type="entry name" value="PAS"/>
    <property type="match status" value="1"/>
</dbReference>
<geneLocation type="plasmid" evidence="2 4">
    <name>AbAZ39_p1</name>
</geneLocation>
<dbReference type="AlphaFoldDB" id="A0A060DQS9"/>
<organism evidence="2 4">
    <name type="scientific">Azospirillum argentinense</name>
    <dbReference type="NCBI Taxonomy" id="2970906"/>
    <lineage>
        <taxon>Bacteria</taxon>
        <taxon>Pseudomonadati</taxon>
        <taxon>Pseudomonadota</taxon>
        <taxon>Alphaproteobacteria</taxon>
        <taxon>Rhodospirillales</taxon>
        <taxon>Azospirillaceae</taxon>
        <taxon>Azospirillum</taxon>
    </lineage>
</organism>
<dbReference type="InterPro" id="IPR000014">
    <property type="entry name" value="PAS"/>
</dbReference>
<dbReference type="InterPro" id="IPR035965">
    <property type="entry name" value="PAS-like_dom_sf"/>
</dbReference>
<protein>
    <submittedName>
        <fullName evidence="2">Chemotaxis protein</fullName>
    </submittedName>
    <submittedName>
        <fullName evidence="3">PAS domain-containing protein</fullName>
    </submittedName>
</protein>
<evidence type="ECO:0000313" key="5">
    <source>
        <dbReference type="Proteomes" id="UP001628281"/>
    </source>
</evidence>
<dbReference type="Proteomes" id="UP001628281">
    <property type="component" value="Unassembled WGS sequence"/>
</dbReference>
<reference evidence="3 5" key="2">
    <citation type="submission" date="2024-11" db="EMBL/GenBank/DDBJ databases">
        <title>Draft genome sequences of two bacteria associated to sugarcane roots in Colombia.</title>
        <authorList>
            <person name="Pardo-Diaz S."/>
            <person name="Masmela-Mendoza J."/>
            <person name="Delgadillo-Duran P."/>
            <person name="Bautista E.J."/>
            <person name="Rojas-Tapias D.F."/>
        </authorList>
    </citation>
    <scope>NUCLEOTIDE SEQUENCE [LARGE SCALE GENOMIC DNA]</scope>
    <source>
        <strain evidence="3 5">Ap18</strain>
    </source>
</reference>